<organism evidence="2 3">
    <name type="scientific">Talaromyces pinophilus</name>
    <name type="common">Penicillium pinophilum</name>
    <dbReference type="NCBI Taxonomy" id="128442"/>
    <lineage>
        <taxon>Eukaryota</taxon>
        <taxon>Fungi</taxon>
        <taxon>Dikarya</taxon>
        <taxon>Ascomycota</taxon>
        <taxon>Pezizomycotina</taxon>
        <taxon>Eurotiomycetes</taxon>
        <taxon>Eurotiomycetidae</taxon>
        <taxon>Eurotiales</taxon>
        <taxon>Trichocomaceae</taxon>
        <taxon>Talaromyces</taxon>
        <taxon>Talaromyces sect. Talaromyces</taxon>
    </lineage>
</organism>
<accession>A0A478ED24</accession>
<name>A0A478ED24_TALPI</name>
<sequence>MSSILAKRPREEDGFGDYGHKKSRLDQNTNTSFLSVRSPFNNPTLSPPLQPTEPSQEITNTPFENTLPEPFRQWREEKKQPSHSSLQNRRPPTLTLDTAMDVDMVQPSPLPNGDNLSPWPIGAKSKAFSNHLQPSPIPHHLLSQSLTISGGRTSTPIYSHFTLNMNKDLMADSSRDTSSAALTPTTPNTNESNWWRRRRLPSPISEAGDIFSEMERSNSIDKDNGNQKDWPDSPSSMDVDGDTPSNIYLQVPERNLGFSTQMPAKAETEPAIPISTTSTSATESTKRPSVTAPKREKISFSMGYRADCEKCQMRVPGHYSHIIRS</sequence>
<evidence type="ECO:0000313" key="3">
    <source>
        <dbReference type="Proteomes" id="UP000053095"/>
    </source>
</evidence>
<dbReference type="AlphaFoldDB" id="A0A478ED24"/>
<feature type="region of interest" description="Disordered" evidence="1">
    <location>
        <begin position="174"/>
        <end position="200"/>
    </location>
</feature>
<evidence type="ECO:0000256" key="1">
    <source>
        <dbReference type="SAM" id="MobiDB-lite"/>
    </source>
</evidence>
<protein>
    <submittedName>
        <fullName evidence="2">Uncharacterized protein</fullName>
    </submittedName>
</protein>
<proteinExistence type="predicted"/>
<evidence type="ECO:0000313" key="2">
    <source>
        <dbReference type="EMBL" id="GAM43030.1"/>
    </source>
</evidence>
<feature type="compositionally biased region" description="Polar residues" evidence="1">
    <location>
        <begin position="26"/>
        <end position="44"/>
    </location>
</feature>
<feature type="region of interest" description="Disordered" evidence="1">
    <location>
        <begin position="1"/>
        <end position="93"/>
    </location>
</feature>
<keyword evidence="3" id="KW-1185">Reference proteome</keyword>
<feature type="compositionally biased region" description="Polar residues" evidence="1">
    <location>
        <begin position="176"/>
        <end position="193"/>
    </location>
</feature>
<feature type="compositionally biased region" description="Polar residues" evidence="1">
    <location>
        <begin position="52"/>
        <end position="64"/>
    </location>
</feature>
<gene>
    <name evidence="2" type="ORF">TCE0_044r17518</name>
</gene>
<feature type="compositionally biased region" description="Basic and acidic residues" evidence="1">
    <location>
        <begin position="216"/>
        <end position="231"/>
    </location>
</feature>
<reference evidence="3" key="1">
    <citation type="journal article" date="2015" name="Genome Announc.">
        <title>Draft genome sequence of Talaromyces cellulolyticus strain Y-94, a source of lignocellulosic biomass-degrading enzymes.</title>
        <authorList>
            <person name="Fujii T."/>
            <person name="Koike H."/>
            <person name="Sawayama S."/>
            <person name="Yano S."/>
            <person name="Inoue H."/>
        </authorList>
    </citation>
    <scope>NUCLEOTIDE SEQUENCE [LARGE SCALE GENOMIC DNA]</scope>
    <source>
        <strain evidence="3">Y-94</strain>
    </source>
</reference>
<dbReference type="EMBL" id="DF933840">
    <property type="protein sequence ID" value="GAM43030.1"/>
    <property type="molecule type" value="Genomic_DNA"/>
</dbReference>
<dbReference type="Proteomes" id="UP000053095">
    <property type="component" value="Unassembled WGS sequence"/>
</dbReference>
<feature type="region of interest" description="Disordered" evidence="1">
    <location>
        <begin position="216"/>
        <end position="246"/>
    </location>
</feature>